<dbReference type="InterPro" id="IPR020449">
    <property type="entry name" value="Tscrpt_reg_AraC-type_HTH"/>
</dbReference>
<keyword evidence="2" id="KW-0238">DNA-binding</keyword>
<dbReference type="OrthoDB" id="9816344at2"/>
<proteinExistence type="predicted"/>
<sequence>MAVHGGVFWFAAAGVAAPAVAVHWAQADAFRERYPAVKVGETLFELGPHGGSSAGGAALADFVLSLLAADGHAAAGGHLAECWLLERVRRGDERQRAALRTQSGTADPKLVGAVELMQNNLEEPLTTDEIARLVHISRRQLERLFRQYLDRVPSQYYLELRLERSRQLLRQTSTSIIQVGLSCGFSSGPHFSSAYRNHFGLTPRDERRQARGG</sequence>
<comment type="caution">
    <text evidence="5">The sequence shown here is derived from an EMBL/GenBank/DDBJ whole genome shotgun (WGS) entry which is preliminary data.</text>
</comment>
<dbReference type="PROSITE" id="PS00041">
    <property type="entry name" value="HTH_ARAC_FAMILY_1"/>
    <property type="match status" value="1"/>
</dbReference>
<evidence type="ECO:0000313" key="5">
    <source>
        <dbReference type="EMBL" id="TIC79859.1"/>
    </source>
</evidence>
<evidence type="ECO:0000313" key="6">
    <source>
        <dbReference type="Proteomes" id="UP000308891"/>
    </source>
</evidence>
<feature type="domain" description="HTH araC/xylS-type" evidence="4">
    <location>
        <begin position="111"/>
        <end position="209"/>
    </location>
</feature>
<dbReference type="InterPro" id="IPR050204">
    <property type="entry name" value="AraC_XylS_family_regulators"/>
</dbReference>
<dbReference type="FunFam" id="1.10.10.60:FF:000090">
    <property type="entry name" value="Transcriptional regulator ArgR, AraC family"/>
    <property type="match status" value="1"/>
</dbReference>
<name>A0A4T0UMA6_9NEIS</name>
<dbReference type="Pfam" id="PF12833">
    <property type="entry name" value="HTH_18"/>
    <property type="match status" value="1"/>
</dbReference>
<dbReference type="AlphaFoldDB" id="A0A4T0UMA6"/>
<evidence type="ECO:0000256" key="1">
    <source>
        <dbReference type="ARBA" id="ARBA00023015"/>
    </source>
</evidence>
<dbReference type="InterPro" id="IPR009057">
    <property type="entry name" value="Homeodomain-like_sf"/>
</dbReference>
<dbReference type="PANTHER" id="PTHR46796:SF13">
    <property type="entry name" value="HTH-TYPE TRANSCRIPTIONAL ACTIVATOR RHAS"/>
    <property type="match status" value="1"/>
</dbReference>
<dbReference type="PANTHER" id="PTHR46796">
    <property type="entry name" value="HTH-TYPE TRANSCRIPTIONAL ACTIVATOR RHAS-RELATED"/>
    <property type="match status" value="1"/>
</dbReference>
<keyword evidence="6" id="KW-1185">Reference proteome</keyword>
<accession>A0A4T0UMA6</accession>
<evidence type="ECO:0000256" key="3">
    <source>
        <dbReference type="ARBA" id="ARBA00023163"/>
    </source>
</evidence>
<organism evidence="5 6">
    <name type="scientific">Crenobacter intestini</name>
    <dbReference type="NCBI Taxonomy" id="2563443"/>
    <lineage>
        <taxon>Bacteria</taxon>
        <taxon>Pseudomonadati</taxon>
        <taxon>Pseudomonadota</taxon>
        <taxon>Betaproteobacteria</taxon>
        <taxon>Neisseriales</taxon>
        <taxon>Neisseriaceae</taxon>
        <taxon>Crenobacter</taxon>
    </lineage>
</organism>
<reference evidence="5 6" key="1">
    <citation type="submission" date="2019-04" db="EMBL/GenBank/DDBJ databases">
        <title>Crenobacter sp. nov.</title>
        <authorList>
            <person name="Shi S."/>
        </authorList>
    </citation>
    <scope>NUCLEOTIDE SEQUENCE [LARGE SCALE GENOMIC DNA]</scope>
    <source>
        <strain evidence="5 6">GY 70310</strain>
    </source>
</reference>
<dbReference type="GO" id="GO:0043565">
    <property type="term" value="F:sequence-specific DNA binding"/>
    <property type="evidence" value="ECO:0007669"/>
    <property type="project" value="InterPro"/>
</dbReference>
<dbReference type="SMART" id="SM00342">
    <property type="entry name" value="HTH_ARAC"/>
    <property type="match status" value="1"/>
</dbReference>
<dbReference type="SUPFAM" id="SSF46689">
    <property type="entry name" value="Homeodomain-like"/>
    <property type="match status" value="2"/>
</dbReference>
<gene>
    <name evidence="5" type="ORF">E5K04_13005</name>
</gene>
<protein>
    <submittedName>
        <fullName evidence="5">Helix-turn-helix domain-containing protein</fullName>
    </submittedName>
</protein>
<dbReference type="GO" id="GO:0003700">
    <property type="term" value="F:DNA-binding transcription factor activity"/>
    <property type="evidence" value="ECO:0007669"/>
    <property type="project" value="InterPro"/>
</dbReference>
<dbReference type="Gene3D" id="1.10.10.60">
    <property type="entry name" value="Homeodomain-like"/>
    <property type="match status" value="1"/>
</dbReference>
<dbReference type="InterPro" id="IPR029062">
    <property type="entry name" value="Class_I_gatase-like"/>
</dbReference>
<dbReference type="EMBL" id="STGJ01000015">
    <property type="protein sequence ID" value="TIC79859.1"/>
    <property type="molecule type" value="Genomic_DNA"/>
</dbReference>
<dbReference type="Gene3D" id="3.40.50.880">
    <property type="match status" value="1"/>
</dbReference>
<evidence type="ECO:0000259" key="4">
    <source>
        <dbReference type="PROSITE" id="PS01124"/>
    </source>
</evidence>
<evidence type="ECO:0000256" key="2">
    <source>
        <dbReference type="ARBA" id="ARBA00023125"/>
    </source>
</evidence>
<dbReference type="InterPro" id="IPR018062">
    <property type="entry name" value="HTH_AraC-typ_CS"/>
</dbReference>
<keyword evidence="1" id="KW-0805">Transcription regulation</keyword>
<dbReference type="InterPro" id="IPR018060">
    <property type="entry name" value="HTH_AraC"/>
</dbReference>
<dbReference type="PRINTS" id="PR00032">
    <property type="entry name" value="HTHARAC"/>
</dbReference>
<keyword evidence="3" id="KW-0804">Transcription</keyword>
<dbReference type="Proteomes" id="UP000308891">
    <property type="component" value="Unassembled WGS sequence"/>
</dbReference>
<dbReference type="PROSITE" id="PS01124">
    <property type="entry name" value="HTH_ARAC_FAMILY_2"/>
    <property type="match status" value="1"/>
</dbReference>